<dbReference type="HAMAP" id="MF_01326_B">
    <property type="entry name" value="Ribosomal_uL24_B"/>
    <property type="match status" value="1"/>
</dbReference>
<dbReference type="InterPro" id="IPR008991">
    <property type="entry name" value="Translation_prot_SH3-like_sf"/>
</dbReference>
<reference evidence="8 9" key="1">
    <citation type="journal article" date="2016" name="Nat. Commun.">
        <title>Thousands of microbial genomes shed light on interconnected biogeochemical processes in an aquifer system.</title>
        <authorList>
            <person name="Anantharaman K."/>
            <person name="Brown C.T."/>
            <person name="Hug L.A."/>
            <person name="Sharon I."/>
            <person name="Castelle C.J."/>
            <person name="Probst A.J."/>
            <person name="Thomas B.C."/>
            <person name="Singh A."/>
            <person name="Wilkins M.J."/>
            <person name="Karaoz U."/>
            <person name="Brodie E.L."/>
            <person name="Williams K.H."/>
            <person name="Hubbard S.S."/>
            <person name="Banfield J.F."/>
        </authorList>
    </citation>
    <scope>NUCLEOTIDE SEQUENCE [LARGE SCALE GENOMIC DNA]</scope>
</reference>
<dbReference type="SUPFAM" id="SSF50104">
    <property type="entry name" value="Translation proteins SH3-like domain"/>
    <property type="match status" value="1"/>
</dbReference>
<evidence type="ECO:0000313" key="9">
    <source>
        <dbReference type="Proteomes" id="UP000177942"/>
    </source>
</evidence>
<dbReference type="InterPro" id="IPR014722">
    <property type="entry name" value="Rib_uL2_dom2"/>
</dbReference>
<protein>
    <recommendedName>
        <fullName evidence="4 5">Large ribosomal subunit protein uL24</fullName>
    </recommendedName>
</protein>
<organism evidence="8 9">
    <name type="scientific">Candidatus Harrisonbacteria bacterium RIFCSPLOWO2_01_FULL_44_18</name>
    <dbReference type="NCBI Taxonomy" id="1798407"/>
    <lineage>
        <taxon>Bacteria</taxon>
        <taxon>Candidatus Harrisoniibacteriota</taxon>
    </lineage>
</organism>
<dbReference type="InterPro" id="IPR005824">
    <property type="entry name" value="KOW"/>
</dbReference>
<dbReference type="STRING" id="1798407.A3A16_01040"/>
<keyword evidence="2 5" id="KW-0689">Ribosomal protein</keyword>
<dbReference type="EMBL" id="MHJJ01000005">
    <property type="protein sequence ID" value="OGY65955.1"/>
    <property type="molecule type" value="Genomic_DNA"/>
</dbReference>
<dbReference type="GO" id="GO:0005840">
    <property type="term" value="C:ribosome"/>
    <property type="evidence" value="ECO:0007669"/>
    <property type="project" value="UniProtKB-KW"/>
</dbReference>
<dbReference type="Proteomes" id="UP000177942">
    <property type="component" value="Unassembled WGS sequence"/>
</dbReference>
<feature type="domain" description="KOW" evidence="7">
    <location>
        <begin position="2"/>
        <end position="29"/>
    </location>
</feature>
<dbReference type="CDD" id="cd06089">
    <property type="entry name" value="KOW_RPL26"/>
    <property type="match status" value="1"/>
</dbReference>
<comment type="subunit">
    <text evidence="5">Part of the 50S ribosomal subunit.</text>
</comment>
<keyword evidence="5" id="KW-0699">rRNA-binding</keyword>
<dbReference type="InterPro" id="IPR057264">
    <property type="entry name" value="Ribosomal_uL24_C"/>
</dbReference>
<dbReference type="InterPro" id="IPR005825">
    <property type="entry name" value="Ribosomal_uL24_CS"/>
</dbReference>
<name>A0A1G1ZN47_9BACT</name>
<evidence type="ECO:0000256" key="3">
    <source>
        <dbReference type="ARBA" id="ARBA00023274"/>
    </source>
</evidence>
<accession>A0A1G1ZN47</accession>
<keyword evidence="3 5" id="KW-0687">Ribonucleoprotein</keyword>
<dbReference type="Pfam" id="PF00467">
    <property type="entry name" value="KOW"/>
    <property type="match status" value="1"/>
</dbReference>
<comment type="similarity">
    <text evidence="1 5 6">Belongs to the universal ribosomal protein uL24 family.</text>
</comment>
<comment type="function">
    <text evidence="5">One of two assembly initiator proteins, it binds directly to the 5'-end of the 23S rRNA, where it nucleates assembly of the 50S subunit.</text>
</comment>
<dbReference type="GO" id="GO:0019843">
    <property type="term" value="F:rRNA binding"/>
    <property type="evidence" value="ECO:0007669"/>
    <property type="project" value="UniProtKB-UniRule"/>
</dbReference>
<proteinExistence type="inferred from homology"/>
<comment type="caution">
    <text evidence="8">The sequence shown here is derived from an EMBL/GenBank/DDBJ whole genome shotgun (WGS) entry which is preliminary data.</text>
</comment>
<dbReference type="Pfam" id="PF17136">
    <property type="entry name" value="ribosomal_L24"/>
    <property type="match status" value="1"/>
</dbReference>
<evidence type="ECO:0000256" key="2">
    <source>
        <dbReference type="ARBA" id="ARBA00022980"/>
    </source>
</evidence>
<evidence type="ECO:0000256" key="4">
    <source>
        <dbReference type="ARBA" id="ARBA00035206"/>
    </source>
</evidence>
<evidence type="ECO:0000256" key="6">
    <source>
        <dbReference type="RuleBase" id="RU003477"/>
    </source>
</evidence>
<dbReference type="PANTHER" id="PTHR12903">
    <property type="entry name" value="MITOCHONDRIAL RIBOSOMAL PROTEIN L24"/>
    <property type="match status" value="1"/>
</dbReference>
<dbReference type="PROSITE" id="PS01108">
    <property type="entry name" value="RIBOSOMAL_L24"/>
    <property type="match status" value="1"/>
</dbReference>
<comment type="function">
    <text evidence="5">One of the proteins that surrounds the polypeptide exit tunnel on the outside of the subunit.</text>
</comment>
<sequence>MHIHKNDTVQIIAGKNRGKTGKVIRVDAEKAAILVEGLNVYKKHSRPKRQGEKGEIVNVSRPLNISNAMLVCPNCSRPAKVGFRYENQVKIRYCKKCKGRI</sequence>
<evidence type="ECO:0000313" key="8">
    <source>
        <dbReference type="EMBL" id="OGY65955.1"/>
    </source>
</evidence>
<dbReference type="SMART" id="SM00739">
    <property type="entry name" value="KOW"/>
    <property type="match status" value="1"/>
</dbReference>
<evidence type="ECO:0000259" key="7">
    <source>
        <dbReference type="SMART" id="SM00739"/>
    </source>
</evidence>
<gene>
    <name evidence="5" type="primary">rplX</name>
    <name evidence="8" type="ORF">A3A16_01040</name>
</gene>
<dbReference type="NCBIfam" id="TIGR01079">
    <property type="entry name" value="rplX_bact"/>
    <property type="match status" value="1"/>
</dbReference>
<dbReference type="GO" id="GO:0006412">
    <property type="term" value="P:translation"/>
    <property type="evidence" value="ECO:0007669"/>
    <property type="project" value="UniProtKB-UniRule"/>
</dbReference>
<evidence type="ECO:0000256" key="1">
    <source>
        <dbReference type="ARBA" id="ARBA00010618"/>
    </source>
</evidence>
<dbReference type="AlphaFoldDB" id="A0A1G1ZN47"/>
<dbReference type="InterPro" id="IPR003256">
    <property type="entry name" value="Ribosomal_uL24"/>
</dbReference>
<evidence type="ECO:0000256" key="5">
    <source>
        <dbReference type="HAMAP-Rule" id="MF_01326"/>
    </source>
</evidence>
<dbReference type="GO" id="GO:1990904">
    <property type="term" value="C:ribonucleoprotein complex"/>
    <property type="evidence" value="ECO:0007669"/>
    <property type="project" value="UniProtKB-KW"/>
</dbReference>
<dbReference type="Gene3D" id="2.30.30.30">
    <property type="match status" value="1"/>
</dbReference>
<dbReference type="GO" id="GO:0003735">
    <property type="term" value="F:structural constituent of ribosome"/>
    <property type="evidence" value="ECO:0007669"/>
    <property type="project" value="InterPro"/>
</dbReference>
<dbReference type="InterPro" id="IPR041988">
    <property type="entry name" value="Ribosomal_uL24_KOW"/>
</dbReference>
<keyword evidence="5" id="KW-0694">RNA-binding</keyword>